<dbReference type="RefSeq" id="WP_191179885.1">
    <property type="nucleotide sequence ID" value="NZ_JACXXP010000014.1"/>
</dbReference>
<dbReference type="Proteomes" id="UP000603715">
    <property type="component" value="Unassembled WGS sequence"/>
</dbReference>
<evidence type="ECO:0000313" key="1">
    <source>
        <dbReference type="EMBL" id="MBD3905391.1"/>
    </source>
</evidence>
<evidence type="ECO:0000313" key="4">
    <source>
        <dbReference type="Proteomes" id="UP001107960"/>
    </source>
</evidence>
<proteinExistence type="predicted"/>
<reference evidence="2" key="1">
    <citation type="submission" date="2021-11" db="EMBL/GenBank/DDBJ databases">
        <title>Description of novel Chryseobacterium species.</title>
        <authorList>
            <person name="Saticioglu I.B."/>
            <person name="Ay H."/>
            <person name="Altun S."/>
            <person name="Duman M."/>
        </authorList>
    </citation>
    <scope>NUCLEOTIDE SEQUENCE</scope>
    <source>
        <strain evidence="2">C-39</strain>
    </source>
</reference>
<dbReference type="AlphaFoldDB" id="A0A9Q3V0T1"/>
<accession>A0A9Q3V0T1</accession>
<protein>
    <submittedName>
        <fullName evidence="2">Uncharacterized protein</fullName>
    </submittedName>
</protein>
<evidence type="ECO:0000313" key="3">
    <source>
        <dbReference type="Proteomes" id="UP000603715"/>
    </source>
</evidence>
<gene>
    <name evidence="1" type="ORF">IEW27_12440</name>
    <name evidence="2" type="ORF">LNP80_21990</name>
</gene>
<dbReference type="Proteomes" id="UP001107960">
    <property type="component" value="Unassembled WGS sequence"/>
</dbReference>
<dbReference type="EMBL" id="JACXXP010000014">
    <property type="protein sequence ID" value="MBD3905391.1"/>
    <property type="molecule type" value="Genomic_DNA"/>
</dbReference>
<name>A0A9Q3V0T1_9FLAO</name>
<dbReference type="EMBL" id="JAJJML010000001">
    <property type="protein sequence ID" value="MCC9036884.1"/>
    <property type="molecule type" value="Genomic_DNA"/>
</dbReference>
<evidence type="ECO:0000313" key="2">
    <source>
        <dbReference type="EMBL" id="MCC9036884.1"/>
    </source>
</evidence>
<reference evidence="1" key="3">
    <citation type="submission" date="2024-05" db="EMBL/GenBank/DDBJ databases">
        <title>Description of novel Chryseobacterium sp. strain C-2.</title>
        <authorList>
            <person name="Saticioglu I.B."/>
        </authorList>
    </citation>
    <scope>NUCLEOTIDE SEQUENCE</scope>
    <source>
        <strain evidence="1">C-2</strain>
    </source>
</reference>
<organism evidence="2 4">
    <name type="scientific">Chryseobacterium muglaense</name>
    <dbReference type="NCBI Taxonomy" id="2893752"/>
    <lineage>
        <taxon>Bacteria</taxon>
        <taxon>Pseudomonadati</taxon>
        <taxon>Bacteroidota</taxon>
        <taxon>Flavobacteriia</taxon>
        <taxon>Flavobacteriales</taxon>
        <taxon>Weeksellaceae</taxon>
        <taxon>Chryseobacterium group</taxon>
        <taxon>Chryseobacterium</taxon>
    </lineage>
</organism>
<keyword evidence="3" id="KW-1185">Reference proteome</keyword>
<sequence length="170" mass="20166">MDSSEISNNDKAYDLRINKGQLPTIIIAGHLFFVDIRMDMLRPKDDFLSRGIVFSEIRNYFNEEQNSYLIPYNPKTHEFQDIDLSLIKEFPKNLIAIQFSTEDELDRIGWNRQHGYELTNNLATKDFKMLFKAEQIPWDKTFLSDLIKSNVRFDNHKEKIKKNKSKGRKM</sequence>
<reference evidence="3" key="2">
    <citation type="submission" date="2023-07" db="EMBL/GenBank/DDBJ databases">
        <title>Description of novel Chryseobacterium sp. strain C-2.</title>
        <authorList>
            <person name="Saticioglu I.B."/>
        </authorList>
    </citation>
    <scope>NUCLEOTIDE SEQUENCE [LARGE SCALE GENOMIC DNA]</scope>
    <source>
        <strain evidence="3">C-2</strain>
    </source>
</reference>
<comment type="caution">
    <text evidence="2">The sequence shown here is derived from an EMBL/GenBank/DDBJ whole genome shotgun (WGS) entry which is preliminary data.</text>
</comment>